<comment type="caution">
    <text evidence="4">The sequence shown here is derived from an EMBL/GenBank/DDBJ whole genome shotgun (WGS) entry which is preliminary data.</text>
</comment>
<feature type="region of interest" description="Disordered" evidence="2">
    <location>
        <begin position="118"/>
        <end position="146"/>
    </location>
</feature>
<dbReference type="SUPFAM" id="SSF50998">
    <property type="entry name" value="Quinoprotein alcohol dehydrogenase-like"/>
    <property type="match status" value="1"/>
</dbReference>
<keyword evidence="5" id="KW-1185">Reference proteome</keyword>
<dbReference type="Proteomes" id="UP000759529">
    <property type="component" value="Unassembled WGS sequence"/>
</dbReference>
<dbReference type="PANTHER" id="PTHR42754">
    <property type="entry name" value="ENDOGLUCANASE"/>
    <property type="match status" value="1"/>
</dbReference>
<dbReference type="InterPro" id="IPR026444">
    <property type="entry name" value="Secre_tail"/>
</dbReference>
<dbReference type="RefSeq" id="WP_187657203.1">
    <property type="nucleotide sequence ID" value="NZ_JACSOD020000488.1"/>
</dbReference>
<evidence type="ECO:0000313" key="5">
    <source>
        <dbReference type="Proteomes" id="UP000759529"/>
    </source>
</evidence>
<name>A0ABS2CZX3_9FLAO</name>
<evidence type="ECO:0000259" key="3">
    <source>
        <dbReference type="Pfam" id="PF18962"/>
    </source>
</evidence>
<organism evidence="4 5">
    <name type="scientific">Flavobacterium macrobrachii</name>
    <dbReference type="NCBI Taxonomy" id="591204"/>
    <lineage>
        <taxon>Bacteria</taxon>
        <taxon>Pseudomonadati</taxon>
        <taxon>Bacteroidota</taxon>
        <taxon>Flavobacteriia</taxon>
        <taxon>Flavobacteriales</taxon>
        <taxon>Flavobacteriaceae</taxon>
        <taxon>Flavobacterium</taxon>
    </lineage>
</organism>
<gene>
    <name evidence="4" type="ORF">H9X54_010485</name>
</gene>
<keyword evidence="1" id="KW-0732">Signal</keyword>
<protein>
    <submittedName>
        <fullName evidence="4">T9SS type A sorting domain-containing protein</fullName>
    </submittedName>
</protein>
<sequence>MIKKPFYFVFFVTAIALLVQSKSYSQDILWEKSYGGKHAEYLFDVIPTPDYGFILAGSSLSKKTGNKTEDNRGDLDYWVWKMDEKGELDWQKSLGGSGQDMLKAVVLTNEGGFLLAGSSLPNPSLPNPSKGGAFKSDEEMDGDYKGTRRGQSDFWIIKLNAKGGEEWQKTIGGSGQDDLTAVVRTRDGGFVIGGSSASLPNPSKGGAFEQAGKKTTPHYGGLDYWIMKLDKDGKVVWQQSFGGKYNDELRSIALTEDGGFLLGGSSNSPESGNKTQKHLGESDYWIIKLDKDGNEQWQKIIGSTGDDQLYAVHTTKDGHYLLAGNSNSEPGNDKRSSNDNGTDFWVVKLDKDNKDILWQETYNIAKVDILTSVVENDDSTMLLCGYAQGEVVKGKSPSTALRVTNNSEEKVKKGTADYVVIKINAKGEEKWRKDVGSDGEDILKKVVETRDGGYLMAGTSKSPLTPEGGIKATGDKSSGIGRQDFWVVKLKDKNKKKEEREKIEAIPNPAVDYTNVIVGYEFEKGTATLVDLAGHVLQQFKITERTVPIDLQGLPEGIYIVNIKTDKGNDGVKIIKRRGK</sequence>
<dbReference type="Pfam" id="PF18962">
    <property type="entry name" value="Por_Secre_tail"/>
    <property type="match status" value="1"/>
</dbReference>
<evidence type="ECO:0000256" key="1">
    <source>
        <dbReference type="ARBA" id="ARBA00022729"/>
    </source>
</evidence>
<proteinExistence type="predicted"/>
<evidence type="ECO:0000313" key="4">
    <source>
        <dbReference type="EMBL" id="MBM6499720.1"/>
    </source>
</evidence>
<dbReference type="NCBIfam" id="TIGR04183">
    <property type="entry name" value="Por_Secre_tail"/>
    <property type="match status" value="1"/>
</dbReference>
<accession>A0ABS2CZX3</accession>
<dbReference type="InterPro" id="IPR011047">
    <property type="entry name" value="Quinoprotein_ADH-like_sf"/>
</dbReference>
<dbReference type="PANTHER" id="PTHR42754:SF1">
    <property type="entry name" value="LIPOPROTEIN"/>
    <property type="match status" value="1"/>
</dbReference>
<feature type="domain" description="Secretion system C-terminal sorting" evidence="3">
    <location>
        <begin position="507"/>
        <end position="574"/>
    </location>
</feature>
<evidence type="ECO:0000256" key="2">
    <source>
        <dbReference type="SAM" id="MobiDB-lite"/>
    </source>
</evidence>
<reference evidence="4 5" key="1">
    <citation type="submission" date="2021-02" db="EMBL/GenBank/DDBJ databases">
        <authorList>
            <person name="Jung H.S."/>
            <person name="Chun B.H."/>
            <person name="Jeon C.O."/>
        </authorList>
    </citation>
    <scope>NUCLEOTIDE SEQUENCE [LARGE SCALE GENOMIC DNA]</scope>
    <source>
        <strain evidence="4 5">LMG 25203</strain>
    </source>
</reference>
<dbReference type="EMBL" id="JACSOD020000488">
    <property type="protein sequence ID" value="MBM6499720.1"/>
    <property type="molecule type" value="Genomic_DNA"/>
</dbReference>